<dbReference type="Pfam" id="PF25967">
    <property type="entry name" value="RND-MFP_C"/>
    <property type="match status" value="1"/>
</dbReference>
<keyword evidence="6" id="KW-0472">Membrane</keyword>
<accession>A0ABW8IKX3</accession>
<evidence type="ECO:0000259" key="9">
    <source>
        <dbReference type="Pfam" id="PF25944"/>
    </source>
</evidence>
<sequence>MIVAPVERRDAPRVLPAIGTVQAFNTVLVRPRVDGTLDQVAFVEGQRVHRGDLLAQIDPRPFETQLHAAVAQKAHDAAQLANVERDLTRFSYLASQKIYPQQQLDSARAQAEELKATVALDQANIDNASVQLGYATIRAPLDGLTGARLVDAGNMVHATDTTGLVMITQIHPIFVSFTLPQDALPALLAGRSQAPVEVIAQNRDGSQTLDKGVLSLIDNQIDATTGTIHCKATFDNAHETLWPGQFVALRVVLGIDHGALTVPSTAVQQGSNGNYVFVLMPDDTVALRNVEVASTADNQSVIARGIAQGDRVVVEGQFKLEDGTHVHVVDAPSHGH</sequence>
<gene>
    <name evidence="11" type="ORF">ISP18_14840</name>
</gene>
<feature type="domain" description="Multidrug resistance protein MdtA-like C-terminal permuted SH3" evidence="10">
    <location>
        <begin position="259"/>
        <end position="316"/>
    </location>
</feature>
<evidence type="ECO:0000259" key="7">
    <source>
        <dbReference type="Pfam" id="PF25876"/>
    </source>
</evidence>
<evidence type="ECO:0000256" key="5">
    <source>
        <dbReference type="ARBA" id="ARBA00022519"/>
    </source>
</evidence>
<comment type="subcellular location">
    <subcellularLocation>
        <location evidence="1">Cell membrane</location>
    </subcellularLocation>
</comment>
<feature type="domain" description="Multidrug resistance protein MdtA-like alpha-helical hairpin" evidence="7">
    <location>
        <begin position="66"/>
        <end position="135"/>
    </location>
</feature>
<dbReference type="InterPro" id="IPR058625">
    <property type="entry name" value="MdtA-like_BSH"/>
</dbReference>
<dbReference type="NCBIfam" id="TIGR01730">
    <property type="entry name" value="RND_mfp"/>
    <property type="match status" value="1"/>
</dbReference>
<dbReference type="PANTHER" id="PTHR30469">
    <property type="entry name" value="MULTIDRUG RESISTANCE PROTEIN MDTA"/>
    <property type="match status" value="1"/>
</dbReference>
<reference evidence="11 12" key="1">
    <citation type="submission" date="2020-10" db="EMBL/GenBank/DDBJ databases">
        <title>Phylogeny of dyella-like bacteria.</title>
        <authorList>
            <person name="Fu J."/>
        </authorList>
    </citation>
    <scope>NUCLEOTIDE SEQUENCE [LARGE SCALE GENOMIC DNA]</scope>
    <source>
        <strain evidence="11 12">DHG40</strain>
    </source>
</reference>
<evidence type="ECO:0000313" key="12">
    <source>
        <dbReference type="Proteomes" id="UP001620409"/>
    </source>
</evidence>
<dbReference type="Proteomes" id="UP001620409">
    <property type="component" value="Unassembled WGS sequence"/>
</dbReference>
<organism evidence="11 12">
    <name type="scientific">Dyella humi</name>
    <dbReference type="NCBI Taxonomy" id="1770547"/>
    <lineage>
        <taxon>Bacteria</taxon>
        <taxon>Pseudomonadati</taxon>
        <taxon>Pseudomonadota</taxon>
        <taxon>Gammaproteobacteria</taxon>
        <taxon>Lysobacterales</taxon>
        <taxon>Rhodanobacteraceae</taxon>
        <taxon>Dyella</taxon>
    </lineage>
</organism>
<dbReference type="Gene3D" id="2.40.420.20">
    <property type="match status" value="1"/>
</dbReference>
<keyword evidence="4" id="KW-1003">Cell membrane</keyword>
<dbReference type="PANTHER" id="PTHR30469:SF36">
    <property type="entry name" value="BLL3903 PROTEIN"/>
    <property type="match status" value="1"/>
</dbReference>
<dbReference type="EMBL" id="JADIKI010000023">
    <property type="protein sequence ID" value="MFK2855877.1"/>
    <property type="molecule type" value="Genomic_DNA"/>
</dbReference>
<comment type="caution">
    <text evidence="11">The sequence shown here is derived from an EMBL/GenBank/DDBJ whole genome shotgun (WGS) entry which is preliminary data.</text>
</comment>
<dbReference type="Pfam" id="PF25917">
    <property type="entry name" value="BSH_RND"/>
    <property type="match status" value="1"/>
</dbReference>
<evidence type="ECO:0000256" key="3">
    <source>
        <dbReference type="ARBA" id="ARBA00022448"/>
    </source>
</evidence>
<evidence type="ECO:0000313" key="11">
    <source>
        <dbReference type="EMBL" id="MFK2855877.1"/>
    </source>
</evidence>
<name>A0ABW8IKX3_9GAMM</name>
<evidence type="ECO:0000256" key="4">
    <source>
        <dbReference type="ARBA" id="ARBA00022475"/>
    </source>
</evidence>
<dbReference type="InterPro" id="IPR058624">
    <property type="entry name" value="MdtA-like_HH"/>
</dbReference>
<dbReference type="RefSeq" id="WP_380013539.1">
    <property type="nucleotide sequence ID" value="NZ_JADIKI010000023.1"/>
</dbReference>
<protein>
    <submittedName>
        <fullName evidence="11">Efflux RND transporter periplasmic adaptor subunit</fullName>
    </submittedName>
</protein>
<dbReference type="InterPro" id="IPR006143">
    <property type="entry name" value="RND_pump_MFP"/>
</dbReference>
<dbReference type="SUPFAM" id="SSF111369">
    <property type="entry name" value="HlyD-like secretion proteins"/>
    <property type="match status" value="1"/>
</dbReference>
<evidence type="ECO:0000259" key="8">
    <source>
        <dbReference type="Pfam" id="PF25917"/>
    </source>
</evidence>
<keyword evidence="12" id="KW-1185">Reference proteome</keyword>
<feature type="domain" description="Multidrug resistance protein MdtA-like beta-barrel" evidence="9">
    <location>
        <begin position="172"/>
        <end position="253"/>
    </location>
</feature>
<evidence type="ECO:0000256" key="6">
    <source>
        <dbReference type="ARBA" id="ARBA00023136"/>
    </source>
</evidence>
<evidence type="ECO:0000256" key="1">
    <source>
        <dbReference type="ARBA" id="ARBA00004236"/>
    </source>
</evidence>
<proteinExistence type="inferred from homology"/>
<evidence type="ECO:0000256" key="2">
    <source>
        <dbReference type="ARBA" id="ARBA00009477"/>
    </source>
</evidence>
<keyword evidence="3" id="KW-0813">Transport</keyword>
<dbReference type="Gene3D" id="2.40.50.100">
    <property type="match status" value="1"/>
</dbReference>
<dbReference type="Pfam" id="PF25944">
    <property type="entry name" value="Beta-barrel_RND"/>
    <property type="match status" value="1"/>
</dbReference>
<dbReference type="InterPro" id="IPR058627">
    <property type="entry name" value="MdtA-like_C"/>
</dbReference>
<dbReference type="Gene3D" id="2.40.30.170">
    <property type="match status" value="1"/>
</dbReference>
<dbReference type="InterPro" id="IPR058626">
    <property type="entry name" value="MdtA-like_b-barrel"/>
</dbReference>
<evidence type="ECO:0000259" key="10">
    <source>
        <dbReference type="Pfam" id="PF25967"/>
    </source>
</evidence>
<dbReference type="Gene3D" id="1.10.287.470">
    <property type="entry name" value="Helix hairpin bin"/>
    <property type="match status" value="1"/>
</dbReference>
<keyword evidence="5" id="KW-0997">Cell inner membrane</keyword>
<feature type="domain" description="Multidrug resistance protein MdtA-like barrel-sandwich hybrid" evidence="8">
    <location>
        <begin position="25"/>
        <end position="168"/>
    </location>
</feature>
<comment type="similarity">
    <text evidence="2">Belongs to the membrane fusion protein (MFP) (TC 8.A.1) family.</text>
</comment>
<dbReference type="Pfam" id="PF25876">
    <property type="entry name" value="HH_MFP_RND"/>
    <property type="match status" value="1"/>
</dbReference>